<feature type="region of interest" description="Disordered" evidence="1">
    <location>
        <begin position="32"/>
        <end position="55"/>
    </location>
</feature>
<evidence type="ECO:0000256" key="2">
    <source>
        <dbReference type="SAM" id="SignalP"/>
    </source>
</evidence>
<feature type="signal peptide" evidence="2">
    <location>
        <begin position="1"/>
        <end position="35"/>
    </location>
</feature>
<reference evidence="5 6" key="1">
    <citation type="journal article" date="2019" name="Environ. Microbiol.">
        <title>Species interactions and distinct microbial communities in high Arctic permafrost affected cryosols are associated with the CH4 and CO2 gas fluxes.</title>
        <authorList>
            <person name="Altshuler I."/>
            <person name="Hamel J."/>
            <person name="Turney S."/>
            <person name="Magnuson E."/>
            <person name="Levesque R."/>
            <person name="Greer C."/>
            <person name="Whyte L.G."/>
        </authorList>
    </citation>
    <scope>NUCLEOTIDE SEQUENCE [LARGE SCALE GENOMIC DNA]</scope>
    <source>
        <strain evidence="5 6">S9.3A</strain>
    </source>
</reference>
<gene>
    <name evidence="5" type="ORF">EAH86_01245</name>
</gene>
<dbReference type="Gene3D" id="2.120.10.30">
    <property type="entry name" value="TolB, C-terminal domain"/>
    <property type="match status" value="1"/>
</dbReference>
<dbReference type="AlphaFoldDB" id="A0A502D452"/>
<feature type="domain" description="Glucose/Sorbosone dehydrogenase" evidence="3">
    <location>
        <begin position="70"/>
        <end position="397"/>
    </location>
</feature>
<dbReference type="Pfam" id="PF07995">
    <property type="entry name" value="GSDH"/>
    <property type="match status" value="1"/>
</dbReference>
<proteinExistence type="predicted"/>
<evidence type="ECO:0000259" key="4">
    <source>
        <dbReference type="Pfam" id="PF26607"/>
    </source>
</evidence>
<dbReference type="Pfam" id="PF26607">
    <property type="entry name" value="DUF8189"/>
    <property type="match status" value="1"/>
</dbReference>
<dbReference type="SUPFAM" id="SSF89372">
    <property type="entry name" value="Fucose-specific lectin"/>
    <property type="match status" value="1"/>
</dbReference>
<dbReference type="RefSeq" id="WP_140736812.1">
    <property type="nucleotide sequence ID" value="NZ_RCZM01000001.1"/>
</dbReference>
<dbReference type="InterPro" id="IPR012938">
    <property type="entry name" value="Glc/Sorbosone_DH"/>
</dbReference>
<sequence>MSRFRRTAAARTTVSVALGALLAGAGAWSASPSGAAPSAAPSGAAPSVASAAAKPGGPPAVQVSTLMTGLAIPWDLTFTPDGTMLVTERAGRTLARLPDGTIRTVTTAQQDLFVGSESGLMGIVVDPAFATNRQYYTCQAYRGTGTSPIDIRVIRWSLASGATSATRVGNPVISGLPISTGRHGGCRLRFDTTGHLHVGTGDAAVGTNPQNLDSLGGKTLRLNTDGTAPSDNPFFSRGGRAAYVWTYGHRNVQGLALRPGTSQMWNVEHGSTRDDEVNVLSAGANYGWDPVPGYDESVPMTDLTKFPSAIPARWSSGDPTVATSGASFLTGSGWGLWEGALAVAELKNAGVRILMLTEDGRVRAQAQLAALDDSYGRIRTVQTGPGGAIYVTTSNGSNDRVLRVSPTTTPQPYSPGLDVSPSGVSAVVQGTAVTVFVRGTAGHIHYSRQSVPGGPWTPFTTIPGVVASAPSATTWDGNRIDLVARGSNGHLMHTWSTGAGWQPWRDVGGTLTSAPTAAATSVGTVDVVARGPGDALMHRRLVNGTWGSWRSAGGIITSAASLRADRATGRVTATARGRDGYVHDIVLDSTGVVRAWQKMQRHTWSAPAVGAGTAPLLVTRNGQIPVLVTGSSGQALGGDLTGAPAVAQRPDGSWLITGRSLDNALWVYDGRPGKQTWSKVGGILT</sequence>
<keyword evidence="2" id="KW-0732">Signal</keyword>
<evidence type="ECO:0000259" key="3">
    <source>
        <dbReference type="Pfam" id="PF07995"/>
    </source>
</evidence>
<dbReference type="InterPro" id="IPR058502">
    <property type="entry name" value="PLL-like_beta-prop"/>
</dbReference>
<dbReference type="PANTHER" id="PTHR19328">
    <property type="entry name" value="HEDGEHOG-INTERACTING PROTEIN"/>
    <property type="match status" value="1"/>
</dbReference>
<dbReference type="Proteomes" id="UP000317722">
    <property type="component" value="Unassembled WGS sequence"/>
</dbReference>
<keyword evidence="6" id="KW-1185">Reference proteome</keyword>
<accession>A0A502D452</accession>
<dbReference type="PANTHER" id="PTHR19328:SF13">
    <property type="entry name" value="HIPL1 PROTEIN"/>
    <property type="match status" value="1"/>
</dbReference>
<evidence type="ECO:0000313" key="6">
    <source>
        <dbReference type="Proteomes" id="UP000317722"/>
    </source>
</evidence>
<comment type="caution">
    <text evidence="5">The sequence shown here is derived from an EMBL/GenBank/DDBJ whole genome shotgun (WGS) entry which is preliminary data.</text>
</comment>
<dbReference type="EMBL" id="RCZM01000001">
    <property type="protein sequence ID" value="TPG19169.1"/>
    <property type="molecule type" value="Genomic_DNA"/>
</dbReference>
<feature type="domain" description="PLL-like beta propeller" evidence="4">
    <location>
        <begin position="432"/>
        <end position="557"/>
    </location>
</feature>
<protein>
    <submittedName>
        <fullName evidence="5">PQQ-dependent sugar dehydrogenase</fullName>
    </submittedName>
</protein>
<dbReference type="Gene3D" id="2.120.10.70">
    <property type="entry name" value="Fucose-specific lectin"/>
    <property type="match status" value="1"/>
</dbReference>
<feature type="chain" id="PRO_5021282322" evidence="2">
    <location>
        <begin position="36"/>
        <end position="685"/>
    </location>
</feature>
<name>A0A502D452_9MICO</name>
<dbReference type="SUPFAM" id="SSF50952">
    <property type="entry name" value="Soluble quinoprotein glucose dehydrogenase"/>
    <property type="match status" value="1"/>
</dbReference>
<dbReference type="InterPro" id="IPR011042">
    <property type="entry name" value="6-blade_b-propeller_TolB-like"/>
</dbReference>
<evidence type="ECO:0000313" key="5">
    <source>
        <dbReference type="EMBL" id="TPG19169.1"/>
    </source>
</evidence>
<organism evidence="5 6">
    <name type="scientific">Pedococcus bigeumensis</name>
    <dbReference type="NCBI Taxonomy" id="433644"/>
    <lineage>
        <taxon>Bacteria</taxon>
        <taxon>Bacillati</taxon>
        <taxon>Actinomycetota</taxon>
        <taxon>Actinomycetes</taxon>
        <taxon>Micrococcales</taxon>
        <taxon>Intrasporangiaceae</taxon>
        <taxon>Pedococcus</taxon>
    </lineage>
</organism>
<dbReference type="InterPro" id="IPR011041">
    <property type="entry name" value="Quinoprot_gluc/sorb_DH_b-prop"/>
</dbReference>
<evidence type="ECO:0000256" key="1">
    <source>
        <dbReference type="SAM" id="MobiDB-lite"/>
    </source>
</evidence>
<dbReference type="OrthoDB" id="9770043at2"/>